<dbReference type="EMBL" id="JAPDGR010001570">
    <property type="protein sequence ID" value="KAJ2981383.1"/>
    <property type="molecule type" value="Genomic_DNA"/>
</dbReference>
<gene>
    <name evidence="1" type="ORF">NUW58_g6703</name>
</gene>
<organism evidence="1 2">
    <name type="scientific">Xylaria curta</name>
    <dbReference type="NCBI Taxonomy" id="42375"/>
    <lineage>
        <taxon>Eukaryota</taxon>
        <taxon>Fungi</taxon>
        <taxon>Dikarya</taxon>
        <taxon>Ascomycota</taxon>
        <taxon>Pezizomycotina</taxon>
        <taxon>Sordariomycetes</taxon>
        <taxon>Xylariomycetidae</taxon>
        <taxon>Xylariales</taxon>
        <taxon>Xylariaceae</taxon>
        <taxon>Xylaria</taxon>
    </lineage>
</organism>
<accession>A0ACC1NRF9</accession>
<proteinExistence type="predicted"/>
<name>A0ACC1NRF9_9PEZI</name>
<reference evidence="1" key="1">
    <citation type="submission" date="2022-10" db="EMBL/GenBank/DDBJ databases">
        <title>Genome Sequence of Xylaria curta.</title>
        <authorList>
            <person name="Buettner E."/>
        </authorList>
    </citation>
    <scope>NUCLEOTIDE SEQUENCE</scope>
    <source>
        <strain evidence="1">Babe10</strain>
    </source>
</reference>
<keyword evidence="2" id="KW-1185">Reference proteome</keyword>
<sequence length="355" mass="39416">MAEQGINTLNDFYNYIDNFVKWVPFEGPGGREIYKKLCAFYFVFGQPTVYTLQTPIKPETAAGPLSWLSDWLVRYARDMGSFLDTPESFTEASRASFFGADIYRMGDYEEPAGGWKTFNQFFARHTKPGYRPIASPEKPDIIVSPADSTYEAEWLVGSDSIVNIKGLNWSIIELLNDTKYSHEFRDGIFMHSFLNTNDYHRLHAPIGGTVLEAKVIPGQVYLEVVVSQNGTLQPVRTIDQDHKKQPRDLDAPNTAGYQFCQARGLVVLDTAIGLVAVLPIGMAQVSSVVLTAEVNETLAKGEELAYFQFGGSDIVLVFESRSKVDITAVSKQHYFVGAEIGTASLLPTPTPEPGK</sequence>
<evidence type="ECO:0000313" key="1">
    <source>
        <dbReference type="EMBL" id="KAJ2981383.1"/>
    </source>
</evidence>
<dbReference type="Proteomes" id="UP001143856">
    <property type="component" value="Unassembled WGS sequence"/>
</dbReference>
<evidence type="ECO:0000313" key="2">
    <source>
        <dbReference type="Proteomes" id="UP001143856"/>
    </source>
</evidence>
<protein>
    <submittedName>
        <fullName evidence="1">Uncharacterized protein</fullName>
    </submittedName>
</protein>
<comment type="caution">
    <text evidence="1">The sequence shown here is derived from an EMBL/GenBank/DDBJ whole genome shotgun (WGS) entry which is preliminary data.</text>
</comment>